<dbReference type="PANTHER" id="PTHR13808:SF60">
    <property type="entry name" value="HISTONE ACETYLTRANSFERASE"/>
    <property type="match status" value="1"/>
</dbReference>
<dbReference type="Proteomes" id="UP000836841">
    <property type="component" value="Chromosome 1"/>
</dbReference>
<evidence type="ECO:0000256" key="4">
    <source>
        <dbReference type="ARBA" id="ARBA00022723"/>
    </source>
</evidence>
<organism evidence="11 12">
    <name type="scientific">Thlaspi arvense</name>
    <name type="common">Field penny-cress</name>
    <dbReference type="NCBI Taxonomy" id="13288"/>
    <lineage>
        <taxon>Eukaryota</taxon>
        <taxon>Viridiplantae</taxon>
        <taxon>Streptophyta</taxon>
        <taxon>Embryophyta</taxon>
        <taxon>Tracheophyta</taxon>
        <taxon>Spermatophyta</taxon>
        <taxon>Magnoliopsida</taxon>
        <taxon>eudicotyledons</taxon>
        <taxon>Gunneridae</taxon>
        <taxon>Pentapetalae</taxon>
        <taxon>rosids</taxon>
        <taxon>malvids</taxon>
        <taxon>Brassicales</taxon>
        <taxon>Brassicaceae</taxon>
        <taxon>Thlaspideae</taxon>
        <taxon>Thlaspi</taxon>
    </lineage>
</organism>
<dbReference type="GO" id="GO:0031490">
    <property type="term" value="F:chromatin DNA binding"/>
    <property type="evidence" value="ECO:0007669"/>
    <property type="project" value="TreeGrafter"/>
</dbReference>
<keyword evidence="4" id="KW-0479">Metal-binding</keyword>
<evidence type="ECO:0000256" key="3">
    <source>
        <dbReference type="ARBA" id="ARBA00022679"/>
    </source>
</evidence>
<dbReference type="GO" id="GO:0005634">
    <property type="term" value="C:nucleus"/>
    <property type="evidence" value="ECO:0007669"/>
    <property type="project" value="UniProtKB-SubCell"/>
</dbReference>
<dbReference type="GO" id="GO:0003713">
    <property type="term" value="F:transcription coactivator activity"/>
    <property type="evidence" value="ECO:0007669"/>
    <property type="project" value="TreeGrafter"/>
</dbReference>
<dbReference type="InterPro" id="IPR013178">
    <property type="entry name" value="Histone_AcTrfase_Rtt109/CBP"/>
</dbReference>
<comment type="subcellular location">
    <subcellularLocation>
        <location evidence="1">Nucleus</location>
    </subcellularLocation>
</comment>
<gene>
    <name evidence="11" type="ORF">TAV2_LOCUS460</name>
</gene>
<dbReference type="PANTHER" id="PTHR13808">
    <property type="entry name" value="CBP/P300-RELATED"/>
    <property type="match status" value="1"/>
</dbReference>
<name>A0AAU9RDP5_THLAR</name>
<feature type="domain" description="TAZ-type" evidence="10">
    <location>
        <begin position="6"/>
        <end position="87"/>
    </location>
</feature>
<dbReference type="SUPFAM" id="SSF57933">
    <property type="entry name" value="TAZ domain"/>
    <property type="match status" value="1"/>
</dbReference>
<dbReference type="PROSITE" id="PS50134">
    <property type="entry name" value="ZF_TAZ"/>
    <property type="match status" value="1"/>
</dbReference>
<dbReference type="InterPro" id="IPR035898">
    <property type="entry name" value="TAZ_dom_sf"/>
</dbReference>
<dbReference type="GO" id="GO:0008270">
    <property type="term" value="F:zinc ion binding"/>
    <property type="evidence" value="ECO:0007669"/>
    <property type="project" value="UniProtKB-KW"/>
</dbReference>
<keyword evidence="3" id="KW-0808">Transferase</keyword>
<evidence type="ECO:0000256" key="9">
    <source>
        <dbReference type="ARBA" id="ARBA00023242"/>
    </source>
</evidence>
<accession>A0AAU9RDP5</accession>
<keyword evidence="6" id="KW-0862">Zinc</keyword>
<dbReference type="GO" id="GO:0004402">
    <property type="term" value="F:histone acetyltransferase activity"/>
    <property type="evidence" value="ECO:0007669"/>
    <property type="project" value="InterPro"/>
</dbReference>
<dbReference type="EC" id="2.3.1.48" evidence="2"/>
<evidence type="ECO:0000313" key="11">
    <source>
        <dbReference type="EMBL" id="CAH2037315.1"/>
    </source>
</evidence>
<evidence type="ECO:0000256" key="6">
    <source>
        <dbReference type="ARBA" id="ARBA00022833"/>
    </source>
</evidence>
<evidence type="ECO:0000313" key="12">
    <source>
        <dbReference type="Proteomes" id="UP000836841"/>
    </source>
</evidence>
<keyword evidence="12" id="KW-1185">Reference proteome</keyword>
<dbReference type="GO" id="GO:0000123">
    <property type="term" value="C:histone acetyltransferase complex"/>
    <property type="evidence" value="ECO:0007669"/>
    <property type="project" value="TreeGrafter"/>
</dbReference>
<dbReference type="InterPro" id="IPR000197">
    <property type="entry name" value="Znf_TAZ"/>
</dbReference>
<keyword evidence="9" id="KW-0539">Nucleus</keyword>
<evidence type="ECO:0000259" key="10">
    <source>
        <dbReference type="PROSITE" id="PS50134"/>
    </source>
</evidence>
<dbReference type="GO" id="GO:0045944">
    <property type="term" value="P:positive regulation of transcription by RNA polymerase II"/>
    <property type="evidence" value="ECO:0007669"/>
    <property type="project" value="TreeGrafter"/>
</dbReference>
<proteinExistence type="predicted"/>
<dbReference type="AlphaFoldDB" id="A0AAU9RDP5"/>
<keyword evidence="7" id="KW-0805">Transcription regulation</keyword>
<evidence type="ECO:0000256" key="8">
    <source>
        <dbReference type="ARBA" id="ARBA00023163"/>
    </source>
</evidence>
<evidence type="ECO:0000256" key="7">
    <source>
        <dbReference type="ARBA" id="ARBA00023015"/>
    </source>
</evidence>
<keyword evidence="5" id="KW-0863">Zinc-finger</keyword>
<evidence type="ECO:0000256" key="5">
    <source>
        <dbReference type="ARBA" id="ARBA00022771"/>
    </source>
</evidence>
<protein>
    <recommendedName>
        <fullName evidence="2">histone acetyltransferase</fullName>
        <ecNumber evidence="2">2.3.1.48</ecNumber>
    </recommendedName>
</protein>
<dbReference type="SMART" id="SM00551">
    <property type="entry name" value="ZnF_TAZ"/>
    <property type="match status" value="1"/>
</dbReference>
<dbReference type="Gene3D" id="1.20.1020.10">
    <property type="entry name" value="TAZ domain"/>
    <property type="match status" value="1"/>
</dbReference>
<evidence type="ECO:0000256" key="1">
    <source>
        <dbReference type="ARBA" id="ARBA00004123"/>
    </source>
</evidence>
<reference evidence="11 12" key="1">
    <citation type="submission" date="2022-03" db="EMBL/GenBank/DDBJ databases">
        <authorList>
            <person name="Nunn A."/>
            <person name="Chopra R."/>
            <person name="Nunn A."/>
            <person name="Contreras Garrido A."/>
        </authorList>
    </citation>
    <scope>NUCLEOTIDE SEQUENCE [LARGE SCALE GENOMIC DNA]</scope>
</reference>
<dbReference type="EMBL" id="OU466857">
    <property type="protein sequence ID" value="CAH2037315.1"/>
    <property type="molecule type" value="Genomic_DNA"/>
</dbReference>
<dbReference type="Pfam" id="PF02135">
    <property type="entry name" value="zf-TAZ"/>
    <property type="match status" value="1"/>
</dbReference>
<evidence type="ECO:0000256" key="2">
    <source>
        <dbReference type="ARBA" id="ARBA00013184"/>
    </source>
</evidence>
<dbReference type="GO" id="GO:0005667">
    <property type="term" value="C:transcription regulator complex"/>
    <property type="evidence" value="ECO:0007669"/>
    <property type="project" value="TreeGrafter"/>
</dbReference>
<keyword evidence="8" id="KW-0804">Transcription</keyword>
<sequence>MAPRPAEIDRNLRNQQRWLMLLRHARTCKPLGGKCQDPYCVTARNLWSHMDCCVELQCLYPRCRPTKVLISHHRYCTAPRCPVCEPVKTCLQQHANVRALASLIIESSTVDNAVVSSESVHAFSADTLDDSELREYMRTLVLNTLQQHQPSPADDASKAKYMDVARRLDELLFQMANSKGREELLENVNQLETAEDDDPKSVPKGKKIIIAVKMNKVKPEGFLNDDMYSDLKRNIK</sequence>